<evidence type="ECO:0000256" key="6">
    <source>
        <dbReference type="PROSITE-ProRule" id="PRU00433"/>
    </source>
</evidence>
<keyword evidence="4" id="KW-0249">Electron transport</keyword>
<dbReference type="PRINTS" id="PR00604">
    <property type="entry name" value="CYTCHRMECIAB"/>
</dbReference>
<keyword evidence="7" id="KW-0732">Signal</keyword>
<dbReference type="InterPro" id="IPR002327">
    <property type="entry name" value="Cyt_c_1A/1B"/>
</dbReference>
<dbReference type="SUPFAM" id="SSF46626">
    <property type="entry name" value="Cytochrome c"/>
    <property type="match status" value="1"/>
</dbReference>
<protein>
    <submittedName>
        <fullName evidence="9">C-type cytochrome</fullName>
    </submittedName>
</protein>
<evidence type="ECO:0000256" key="1">
    <source>
        <dbReference type="ARBA" id="ARBA00022448"/>
    </source>
</evidence>
<feature type="domain" description="Cytochrome c" evidence="8">
    <location>
        <begin position="27"/>
        <end position="129"/>
    </location>
</feature>
<dbReference type="Gene3D" id="1.10.760.10">
    <property type="entry name" value="Cytochrome c-like domain"/>
    <property type="match status" value="1"/>
</dbReference>
<comment type="caution">
    <text evidence="9">The sequence shown here is derived from an EMBL/GenBank/DDBJ whole genome shotgun (WGS) entry which is preliminary data.</text>
</comment>
<evidence type="ECO:0000256" key="5">
    <source>
        <dbReference type="ARBA" id="ARBA00023004"/>
    </source>
</evidence>
<dbReference type="RefSeq" id="WP_289384954.1">
    <property type="nucleotide sequence ID" value="NZ_JAUCBM010000001.1"/>
</dbReference>
<evidence type="ECO:0000259" key="8">
    <source>
        <dbReference type="PROSITE" id="PS51007"/>
    </source>
</evidence>
<dbReference type="PROSITE" id="PS51007">
    <property type="entry name" value="CYTC"/>
    <property type="match status" value="1"/>
</dbReference>
<reference evidence="10" key="1">
    <citation type="journal article" date="2019" name="Int. J. Syst. Evol. Microbiol.">
        <title>The Global Catalogue of Microorganisms (GCM) 10K type strain sequencing project: providing services to taxonomists for standard genome sequencing and annotation.</title>
        <authorList>
            <consortium name="The Broad Institute Genomics Platform"/>
            <consortium name="The Broad Institute Genome Sequencing Center for Infectious Disease"/>
            <person name="Wu L."/>
            <person name="Ma J."/>
        </authorList>
    </citation>
    <scope>NUCLEOTIDE SEQUENCE [LARGE SCALE GENOMIC DNA]</scope>
    <source>
        <strain evidence="10">CCUG 49584</strain>
    </source>
</reference>
<evidence type="ECO:0000313" key="10">
    <source>
        <dbReference type="Proteomes" id="UP001597263"/>
    </source>
</evidence>
<dbReference type="InterPro" id="IPR009056">
    <property type="entry name" value="Cyt_c-like_dom"/>
</dbReference>
<dbReference type="Pfam" id="PF00034">
    <property type="entry name" value="Cytochrom_C"/>
    <property type="match status" value="1"/>
</dbReference>
<name>A0ABW3V8N1_9HYPH</name>
<sequence>MRSAIKTLIGLAVLSGFALIQPAHAEGDADKGKKVFAKCMACHTIEDEKNRVGPHLVNILGRKTATVDSFKYSPAMTKAGEDGMVWDEATLTSYLTAPKQFIPGNKMIFVGLKKPEDISDLIAYIRSKSAE</sequence>
<feature type="signal peptide" evidence="7">
    <location>
        <begin position="1"/>
        <end position="25"/>
    </location>
</feature>
<keyword evidence="10" id="KW-1185">Reference proteome</keyword>
<feature type="chain" id="PRO_5047541311" evidence="7">
    <location>
        <begin position="26"/>
        <end position="131"/>
    </location>
</feature>
<evidence type="ECO:0000256" key="2">
    <source>
        <dbReference type="ARBA" id="ARBA00022617"/>
    </source>
</evidence>
<evidence type="ECO:0000256" key="7">
    <source>
        <dbReference type="SAM" id="SignalP"/>
    </source>
</evidence>
<dbReference type="EMBL" id="JBHTMA010000040">
    <property type="protein sequence ID" value="MFD1228406.1"/>
    <property type="molecule type" value="Genomic_DNA"/>
</dbReference>
<keyword evidence="5 6" id="KW-0408">Iron</keyword>
<evidence type="ECO:0000256" key="3">
    <source>
        <dbReference type="ARBA" id="ARBA00022723"/>
    </source>
</evidence>
<organism evidence="9 10">
    <name type="scientific">Pseudochrobactrum kiredjianiae</name>
    <dbReference type="NCBI Taxonomy" id="386305"/>
    <lineage>
        <taxon>Bacteria</taxon>
        <taxon>Pseudomonadati</taxon>
        <taxon>Pseudomonadota</taxon>
        <taxon>Alphaproteobacteria</taxon>
        <taxon>Hyphomicrobiales</taxon>
        <taxon>Brucellaceae</taxon>
        <taxon>Pseudochrobactrum</taxon>
    </lineage>
</organism>
<proteinExistence type="predicted"/>
<evidence type="ECO:0000256" key="4">
    <source>
        <dbReference type="ARBA" id="ARBA00022982"/>
    </source>
</evidence>
<accession>A0ABW3V8N1</accession>
<dbReference type="InterPro" id="IPR036909">
    <property type="entry name" value="Cyt_c-like_dom_sf"/>
</dbReference>
<keyword evidence="3 6" id="KW-0479">Metal-binding</keyword>
<dbReference type="PANTHER" id="PTHR11961">
    <property type="entry name" value="CYTOCHROME C"/>
    <property type="match status" value="1"/>
</dbReference>
<gene>
    <name evidence="9" type="ORF">ACFQ35_14785</name>
</gene>
<keyword evidence="1" id="KW-0813">Transport</keyword>
<keyword evidence="2 6" id="KW-0349">Heme</keyword>
<dbReference type="Proteomes" id="UP001597263">
    <property type="component" value="Unassembled WGS sequence"/>
</dbReference>
<evidence type="ECO:0000313" key="9">
    <source>
        <dbReference type="EMBL" id="MFD1228406.1"/>
    </source>
</evidence>